<evidence type="ECO:0000256" key="10">
    <source>
        <dbReference type="SAM" id="MobiDB-lite"/>
    </source>
</evidence>
<keyword evidence="5 9" id="KW-0653">Protein transport</keyword>
<accession>A0ABP0ELP5</accession>
<keyword evidence="4 9" id="KW-0509">mRNA transport</keyword>
<evidence type="ECO:0000256" key="5">
    <source>
        <dbReference type="ARBA" id="ARBA00022927"/>
    </source>
</evidence>
<keyword evidence="9" id="KW-0472">Membrane</keyword>
<feature type="region of interest" description="Disordered" evidence="10">
    <location>
        <begin position="1"/>
        <end position="48"/>
    </location>
</feature>
<dbReference type="Proteomes" id="UP001497600">
    <property type="component" value="Chromosome H"/>
</dbReference>
<name>A0ABP0ELP5_9ASCO</name>
<comment type="subunit">
    <text evidence="9">Component of the nuclear pore complex (NPC).</text>
</comment>
<protein>
    <recommendedName>
        <fullName evidence="9">Nuclear pore complex protein Nup85</fullName>
    </recommendedName>
</protein>
<comment type="function">
    <text evidence="9">Functions as a component of the nuclear pore complex (NPC).</text>
</comment>
<feature type="compositionally biased region" description="Acidic residues" evidence="10">
    <location>
        <begin position="1"/>
        <end position="27"/>
    </location>
</feature>
<gene>
    <name evidence="11" type="primary">NUP85</name>
    <name evidence="11" type="ORF">CAAN4_H11606</name>
</gene>
<keyword evidence="3 9" id="KW-0813">Transport</keyword>
<evidence type="ECO:0000256" key="3">
    <source>
        <dbReference type="ARBA" id="ARBA00022448"/>
    </source>
</evidence>
<keyword evidence="8 9" id="KW-0539">Nucleus</keyword>
<proteinExistence type="inferred from homology"/>
<evidence type="ECO:0000256" key="8">
    <source>
        <dbReference type="ARBA" id="ARBA00023242"/>
    </source>
</evidence>
<dbReference type="PANTHER" id="PTHR13373:SF21">
    <property type="entry name" value="NUCLEAR PORE COMPLEX PROTEIN NUP85"/>
    <property type="match status" value="1"/>
</dbReference>
<dbReference type="PANTHER" id="PTHR13373">
    <property type="entry name" value="FROUNT PROTEIN-RELATED"/>
    <property type="match status" value="1"/>
</dbReference>
<comment type="similarity">
    <text evidence="2 9">Belongs to the nucleoporin Nup85 family.</text>
</comment>
<keyword evidence="7 9" id="KW-0906">Nuclear pore complex</keyword>
<comment type="subcellular location">
    <subcellularLocation>
        <location evidence="1 9">Nucleus</location>
        <location evidence="1 9">Nuclear pore complex</location>
    </subcellularLocation>
</comment>
<dbReference type="InterPro" id="IPR011502">
    <property type="entry name" value="Nucleoporin_Nup85"/>
</dbReference>
<evidence type="ECO:0000313" key="12">
    <source>
        <dbReference type="Proteomes" id="UP001497600"/>
    </source>
</evidence>
<sequence length="760" mass="87718">MPSMDDVSDSESFNDIEMLEIPEDFSETDSISDVTSDDTHSSGKTNTVRPVQPVPSYIKLQDWLNSNEKFAFKFDAQSYKQSLKQKVDPEYLDFSNSLYKVFIQFSDNDLLGPAVDMQEPIGVISDSFNPSIKETERLRARALSDSLSSVIEIVSAYVKTIDNVKDDEIVYEYQQLLSVLDCLRANYFYDDANSRPELLAEWINKIDPKPETELVESVMSHTPKPYLHPQFWNTYLAQLLTRGLLSQAVHAIEKSHFEELSNGDDDTNELYSIIKDFSSILANYSNMSLKHQFDDWKLVCCELRDGLSNRKIQISNPEHVRIVSQIYDLLCIITGFPKTIAEYCDTWYEMYTALSLYQVRYEDSLYKEYYQLASSERPCNVLGESNAVWEQICWNIMEENFLKALTIIDAIDSPVAAYISRLLEIKGLLKTYYSSRTASVSNSLEERTISQYLLTKYSYQCLLNHDLVPIGIGILLNKNVFISSQSRSDNRKCIAEFLPHFVCNTNDDLEWALTICAQLNLKSTAQTLYLNQGRKSLSEGYLFEAMNMFVNCYNPEDTKNSNNEGMKELHRIAWDIIFQDALINSRPISDELINNIVTRNVGEDFEVHPVIRQCISPYAVLVEFFNSLKGQNFQSGMEKISKLIHLLRFNFLPARFSPLLLCQILPFLMNSGQYQFQLPDLIIIVELIDSYETHSIEDKEEGNVLYKCAIENIEEDVQEYDWRLVLKKTYKQIPKEFEEIIRILRNEVVAKIGKVYVDEP</sequence>
<organism evidence="11 12">
    <name type="scientific">[Candida] anglica</name>
    <dbReference type="NCBI Taxonomy" id="148631"/>
    <lineage>
        <taxon>Eukaryota</taxon>
        <taxon>Fungi</taxon>
        <taxon>Dikarya</taxon>
        <taxon>Ascomycota</taxon>
        <taxon>Saccharomycotina</taxon>
        <taxon>Pichiomycetes</taxon>
        <taxon>Debaryomycetaceae</taxon>
        <taxon>Kurtzmaniella</taxon>
    </lineage>
</organism>
<dbReference type="Pfam" id="PF07575">
    <property type="entry name" value="Nucleopor_Nup85"/>
    <property type="match status" value="1"/>
</dbReference>
<keyword evidence="6 9" id="KW-0811">Translocation</keyword>
<dbReference type="EMBL" id="OZ004260">
    <property type="protein sequence ID" value="CAK7921219.1"/>
    <property type="molecule type" value="Genomic_DNA"/>
</dbReference>
<evidence type="ECO:0000256" key="9">
    <source>
        <dbReference type="RuleBase" id="RU365073"/>
    </source>
</evidence>
<keyword evidence="12" id="KW-1185">Reference proteome</keyword>
<evidence type="ECO:0000256" key="2">
    <source>
        <dbReference type="ARBA" id="ARBA00005573"/>
    </source>
</evidence>
<evidence type="ECO:0000256" key="6">
    <source>
        <dbReference type="ARBA" id="ARBA00023010"/>
    </source>
</evidence>
<evidence type="ECO:0000256" key="7">
    <source>
        <dbReference type="ARBA" id="ARBA00023132"/>
    </source>
</evidence>
<reference evidence="11 12" key="1">
    <citation type="submission" date="2024-01" db="EMBL/GenBank/DDBJ databases">
        <authorList>
            <consortium name="Genoscope - CEA"/>
            <person name="William W."/>
        </authorList>
    </citation>
    <scope>NUCLEOTIDE SEQUENCE [LARGE SCALE GENOMIC DNA]</scope>
    <source>
        <strain evidence="11 12">29B2s-10</strain>
    </source>
</reference>
<evidence type="ECO:0000256" key="1">
    <source>
        <dbReference type="ARBA" id="ARBA00004567"/>
    </source>
</evidence>
<evidence type="ECO:0000313" key="11">
    <source>
        <dbReference type="EMBL" id="CAK7921219.1"/>
    </source>
</evidence>
<evidence type="ECO:0000256" key="4">
    <source>
        <dbReference type="ARBA" id="ARBA00022816"/>
    </source>
</evidence>